<protein>
    <submittedName>
        <fullName evidence="1">Uncharacterized protein</fullName>
    </submittedName>
</protein>
<reference evidence="1" key="1">
    <citation type="submission" date="2014-11" db="EMBL/GenBank/DDBJ databases">
        <authorList>
            <person name="Amaro Gonzalez C."/>
        </authorList>
    </citation>
    <scope>NUCLEOTIDE SEQUENCE</scope>
</reference>
<proteinExistence type="predicted"/>
<organism evidence="1">
    <name type="scientific">Anguilla anguilla</name>
    <name type="common">European freshwater eel</name>
    <name type="synonym">Muraena anguilla</name>
    <dbReference type="NCBI Taxonomy" id="7936"/>
    <lineage>
        <taxon>Eukaryota</taxon>
        <taxon>Metazoa</taxon>
        <taxon>Chordata</taxon>
        <taxon>Craniata</taxon>
        <taxon>Vertebrata</taxon>
        <taxon>Euteleostomi</taxon>
        <taxon>Actinopterygii</taxon>
        <taxon>Neopterygii</taxon>
        <taxon>Teleostei</taxon>
        <taxon>Anguilliformes</taxon>
        <taxon>Anguillidae</taxon>
        <taxon>Anguilla</taxon>
    </lineage>
</organism>
<reference evidence="1" key="2">
    <citation type="journal article" date="2015" name="Fish Shellfish Immunol.">
        <title>Early steps in the European eel (Anguilla anguilla)-Vibrio vulnificus interaction in the gills: Role of the RtxA13 toxin.</title>
        <authorList>
            <person name="Callol A."/>
            <person name="Pajuelo D."/>
            <person name="Ebbesson L."/>
            <person name="Teles M."/>
            <person name="MacKenzie S."/>
            <person name="Amaro C."/>
        </authorList>
    </citation>
    <scope>NUCLEOTIDE SEQUENCE</scope>
</reference>
<name>A0A0E9RJF2_ANGAN</name>
<dbReference type="EMBL" id="GBXM01079982">
    <property type="protein sequence ID" value="JAH28595.1"/>
    <property type="molecule type" value="Transcribed_RNA"/>
</dbReference>
<dbReference type="AlphaFoldDB" id="A0A0E9RJF2"/>
<accession>A0A0E9RJF2</accession>
<sequence>MTLRLFQITNYSHESTSFAVIYSSEC</sequence>
<evidence type="ECO:0000313" key="1">
    <source>
        <dbReference type="EMBL" id="JAH28595.1"/>
    </source>
</evidence>